<feature type="binding site" description="in other chain" evidence="9">
    <location>
        <position position="92"/>
    </location>
    <ligand>
        <name>ATP</name>
        <dbReference type="ChEBI" id="CHEBI:30616"/>
        <note>ligand shared between dimeric partners</note>
    </ligand>
</feature>
<comment type="caution">
    <text evidence="12">The sequence shown here is derived from an EMBL/GenBank/DDBJ whole genome shotgun (WGS) entry which is preliminary data.</text>
</comment>
<evidence type="ECO:0000256" key="8">
    <source>
        <dbReference type="ARBA" id="ARBA00023266"/>
    </source>
</evidence>
<dbReference type="GO" id="GO:0004756">
    <property type="term" value="F:selenide, water dikinase activity"/>
    <property type="evidence" value="ECO:0007669"/>
    <property type="project" value="UniProtKB-UniRule"/>
</dbReference>
<dbReference type="EC" id="2.7.9.3" evidence="9"/>
<dbReference type="PANTHER" id="PTHR10256:SF0">
    <property type="entry name" value="INACTIVE SELENIDE, WATER DIKINASE-LIKE PROTEIN-RELATED"/>
    <property type="match status" value="1"/>
</dbReference>
<dbReference type="Pfam" id="PF02769">
    <property type="entry name" value="AIRS_C"/>
    <property type="match status" value="1"/>
</dbReference>
<sequence length="351" mass="37126">MSSNQPPRLTALADCAGCAAKIGADLLAEVLRPLRQRLAPSQLLVGLGAIDDAAVYRINDQQAVISTADFFPPVVDDPYTFGSIAAANALSDVYAMGGQVLMAINLVAWPEDLESSVLSEVLRGGMNIVEQAGSVIAGGHSISDREPKYGLAVTGLVHPDHILTKGGARPGDVLILSKPLGTGLLTTAQKRGKVHEDDMAAAVRSMTTLNRRASELLVQAGSAVHAVTDITGFSLLGHAWEMAAQSLTAMRFDYASLPLLPNVRVYAEAGCVPGGTGRNRRSLNGRVQLGSHLSELDQAVLFDPQTSGGLFAAIDPALWSTLEAQQEVTFWRIGEVGEKVNDQQQVILTVQ</sequence>
<dbReference type="InterPro" id="IPR036921">
    <property type="entry name" value="PurM-like_N_sf"/>
</dbReference>
<dbReference type="GO" id="GO:0005737">
    <property type="term" value="C:cytoplasm"/>
    <property type="evidence" value="ECO:0007669"/>
    <property type="project" value="TreeGrafter"/>
</dbReference>
<dbReference type="SUPFAM" id="SSF56042">
    <property type="entry name" value="PurM C-terminal domain-like"/>
    <property type="match status" value="1"/>
</dbReference>
<feature type="site" description="Important for catalytic activity" evidence="9">
    <location>
        <position position="21"/>
    </location>
</feature>
<dbReference type="GO" id="GO:0005524">
    <property type="term" value="F:ATP binding"/>
    <property type="evidence" value="ECO:0007669"/>
    <property type="project" value="UniProtKB-UniRule"/>
</dbReference>
<evidence type="ECO:0000256" key="5">
    <source>
        <dbReference type="ARBA" id="ARBA00022777"/>
    </source>
</evidence>
<comment type="catalytic activity">
    <reaction evidence="9">
        <text>hydrogenselenide + ATP + H2O = selenophosphate + AMP + phosphate + 2 H(+)</text>
        <dbReference type="Rhea" id="RHEA:18737"/>
        <dbReference type="ChEBI" id="CHEBI:15377"/>
        <dbReference type="ChEBI" id="CHEBI:15378"/>
        <dbReference type="ChEBI" id="CHEBI:16144"/>
        <dbReference type="ChEBI" id="CHEBI:29317"/>
        <dbReference type="ChEBI" id="CHEBI:30616"/>
        <dbReference type="ChEBI" id="CHEBI:43474"/>
        <dbReference type="ChEBI" id="CHEBI:456215"/>
        <dbReference type="EC" id="2.7.9.3"/>
    </reaction>
</comment>
<evidence type="ECO:0000256" key="9">
    <source>
        <dbReference type="HAMAP-Rule" id="MF_00625"/>
    </source>
</evidence>
<keyword evidence="2 9" id="KW-0808">Transferase</keyword>
<feature type="binding site" evidence="9">
    <location>
        <position position="52"/>
    </location>
    <ligand>
        <name>Mg(2+)</name>
        <dbReference type="ChEBI" id="CHEBI:18420"/>
    </ligand>
</feature>
<comment type="subunit">
    <text evidence="9">Homodimer.</text>
</comment>
<feature type="binding site" evidence="9">
    <location>
        <begin position="139"/>
        <end position="141"/>
    </location>
    <ligand>
        <name>ATP</name>
        <dbReference type="ChEBI" id="CHEBI:30616"/>
        <note>ligand shared between dimeric partners</note>
    </ligand>
</feature>
<dbReference type="GO" id="GO:0000287">
    <property type="term" value="F:magnesium ion binding"/>
    <property type="evidence" value="ECO:0007669"/>
    <property type="project" value="UniProtKB-UniRule"/>
</dbReference>
<dbReference type="NCBIfam" id="NF002098">
    <property type="entry name" value="PRK00943.1"/>
    <property type="match status" value="1"/>
</dbReference>
<feature type="binding site" description="in other chain" evidence="9">
    <location>
        <position position="21"/>
    </location>
    <ligand>
        <name>ATP</name>
        <dbReference type="ChEBI" id="CHEBI:30616"/>
        <note>ligand shared between dimeric partners</note>
    </ligand>
</feature>
<dbReference type="PIRSF" id="PIRSF036407">
    <property type="entry name" value="Selenphspht_syn"/>
    <property type="match status" value="1"/>
</dbReference>
<keyword evidence="8 9" id="KW-0711">Selenium</keyword>
<feature type="binding site" evidence="9">
    <location>
        <position position="92"/>
    </location>
    <ligand>
        <name>Mg(2+)</name>
        <dbReference type="ChEBI" id="CHEBI:18420"/>
    </ligand>
</feature>
<proteinExistence type="inferred from homology"/>
<dbReference type="Gene3D" id="3.30.1330.10">
    <property type="entry name" value="PurM-like, N-terminal domain"/>
    <property type="match status" value="1"/>
</dbReference>
<feature type="domain" description="PurM-like N-terminal" evidence="10">
    <location>
        <begin position="51"/>
        <end position="157"/>
    </location>
</feature>
<keyword evidence="6 9" id="KW-0067">ATP-binding</keyword>
<dbReference type="EMBL" id="BNJK01000001">
    <property type="protein sequence ID" value="GHO90834.1"/>
    <property type="molecule type" value="Genomic_DNA"/>
</dbReference>
<comment type="similarity">
    <text evidence="1 9">Belongs to the selenophosphate synthase 1 family. Class I subfamily.</text>
</comment>
<dbReference type="InterPro" id="IPR010918">
    <property type="entry name" value="PurM-like_C_dom"/>
</dbReference>
<dbReference type="Gene3D" id="3.90.650.10">
    <property type="entry name" value="PurM-like C-terminal domain"/>
    <property type="match status" value="1"/>
</dbReference>
<dbReference type="InterPro" id="IPR016188">
    <property type="entry name" value="PurM-like_N"/>
</dbReference>
<feature type="domain" description="PurM-like C-terminal" evidence="11">
    <location>
        <begin position="169"/>
        <end position="339"/>
    </location>
</feature>
<dbReference type="GO" id="GO:0016260">
    <property type="term" value="P:selenocysteine biosynthetic process"/>
    <property type="evidence" value="ECO:0007669"/>
    <property type="project" value="InterPro"/>
</dbReference>
<feature type="binding site" description="in other chain" evidence="9">
    <location>
        <begin position="49"/>
        <end position="51"/>
    </location>
    <ligand>
        <name>ATP</name>
        <dbReference type="ChEBI" id="CHEBI:30616"/>
        <note>ligand shared between dimeric partners</note>
    </ligand>
</feature>
<feature type="binding site" evidence="9">
    <location>
        <position position="229"/>
    </location>
    <ligand>
        <name>Mg(2+)</name>
        <dbReference type="ChEBI" id="CHEBI:18420"/>
    </ligand>
</feature>
<feature type="active site" evidence="9">
    <location>
        <position position="18"/>
    </location>
</feature>
<organism evidence="12 13">
    <name type="scientific">Reticulibacter mediterranei</name>
    <dbReference type="NCBI Taxonomy" id="2778369"/>
    <lineage>
        <taxon>Bacteria</taxon>
        <taxon>Bacillati</taxon>
        <taxon>Chloroflexota</taxon>
        <taxon>Ktedonobacteria</taxon>
        <taxon>Ktedonobacterales</taxon>
        <taxon>Reticulibacteraceae</taxon>
        <taxon>Reticulibacter</taxon>
    </lineage>
</organism>
<evidence type="ECO:0000256" key="4">
    <source>
        <dbReference type="ARBA" id="ARBA00022741"/>
    </source>
</evidence>
<dbReference type="PANTHER" id="PTHR10256">
    <property type="entry name" value="SELENIDE, WATER DIKINASE"/>
    <property type="match status" value="1"/>
</dbReference>
<dbReference type="AlphaFoldDB" id="A0A8J3MXD1"/>
<dbReference type="SUPFAM" id="SSF55326">
    <property type="entry name" value="PurM N-terminal domain-like"/>
    <property type="match status" value="1"/>
</dbReference>
<keyword evidence="4 9" id="KW-0547">Nucleotide-binding</keyword>
<dbReference type="Proteomes" id="UP000597444">
    <property type="component" value="Unassembled WGS sequence"/>
</dbReference>
<dbReference type="InterPro" id="IPR036676">
    <property type="entry name" value="PurM-like_C_sf"/>
</dbReference>
<keyword evidence="7 9" id="KW-0460">Magnesium</keyword>
<evidence type="ECO:0000313" key="12">
    <source>
        <dbReference type="EMBL" id="GHO90834.1"/>
    </source>
</evidence>
<evidence type="ECO:0000256" key="2">
    <source>
        <dbReference type="ARBA" id="ARBA00022679"/>
    </source>
</evidence>
<evidence type="ECO:0000256" key="6">
    <source>
        <dbReference type="ARBA" id="ARBA00022840"/>
    </source>
</evidence>
<keyword evidence="13" id="KW-1185">Reference proteome</keyword>
<dbReference type="NCBIfam" id="TIGR00476">
    <property type="entry name" value="selD"/>
    <property type="match status" value="1"/>
</dbReference>
<accession>A0A8J3MXD1</accession>
<protein>
    <recommendedName>
        <fullName evidence="9">Selenide, water dikinase</fullName>
        <ecNumber evidence="9">2.7.9.3</ecNumber>
    </recommendedName>
    <alternativeName>
        <fullName evidence="9">Selenium donor protein</fullName>
    </alternativeName>
    <alternativeName>
        <fullName evidence="9">Selenophosphate synthase</fullName>
    </alternativeName>
</protein>
<comment type="function">
    <text evidence="9">Synthesizes selenophosphate from selenide and ATP.</text>
</comment>
<dbReference type="InterPro" id="IPR023061">
    <property type="entry name" value="SelD_I"/>
</dbReference>
<feature type="binding site" description="in other chain" evidence="9">
    <location>
        <position position="69"/>
    </location>
    <ligand>
        <name>ATP</name>
        <dbReference type="ChEBI" id="CHEBI:30616"/>
        <note>ligand shared between dimeric partners</note>
    </ligand>
</feature>
<dbReference type="InterPro" id="IPR004536">
    <property type="entry name" value="SPS/SelD"/>
</dbReference>
<keyword evidence="3 9" id="KW-0479">Metal-binding</keyword>
<dbReference type="RefSeq" id="WP_220201769.1">
    <property type="nucleotide sequence ID" value="NZ_BNJK01000001.1"/>
</dbReference>
<evidence type="ECO:0000256" key="3">
    <source>
        <dbReference type="ARBA" id="ARBA00022723"/>
    </source>
</evidence>
<evidence type="ECO:0000259" key="10">
    <source>
        <dbReference type="Pfam" id="PF00586"/>
    </source>
</evidence>
<evidence type="ECO:0000256" key="7">
    <source>
        <dbReference type="ARBA" id="ARBA00022842"/>
    </source>
</evidence>
<dbReference type="Pfam" id="PF00586">
    <property type="entry name" value="AIRS"/>
    <property type="match status" value="1"/>
</dbReference>
<gene>
    <name evidence="9 12" type="primary">selD</name>
    <name evidence="12" type="ORF">KSF_008820</name>
</gene>
<reference evidence="12" key="1">
    <citation type="submission" date="2020-10" db="EMBL/GenBank/DDBJ databases">
        <title>Taxonomic study of unclassified bacteria belonging to the class Ktedonobacteria.</title>
        <authorList>
            <person name="Yabe S."/>
            <person name="Wang C.M."/>
            <person name="Zheng Y."/>
            <person name="Sakai Y."/>
            <person name="Cavaletti L."/>
            <person name="Monciardini P."/>
            <person name="Donadio S."/>
        </authorList>
    </citation>
    <scope>NUCLEOTIDE SEQUENCE</scope>
    <source>
        <strain evidence="12">ID150040</strain>
    </source>
</reference>
<evidence type="ECO:0000313" key="13">
    <source>
        <dbReference type="Proteomes" id="UP000597444"/>
    </source>
</evidence>
<dbReference type="CDD" id="cd02195">
    <property type="entry name" value="SelD"/>
    <property type="match status" value="1"/>
</dbReference>
<name>A0A8J3MXD1_9CHLR</name>
<keyword evidence="5 9" id="KW-0418">Kinase</keyword>
<comment type="cofactor">
    <cofactor evidence="9">
        <name>Mg(2+)</name>
        <dbReference type="ChEBI" id="CHEBI:18420"/>
    </cofactor>
    <text evidence="9">Binds 1 Mg(2+) ion per monomer.</text>
</comment>
<evidence type="ECO:0000256" key="1">
    <source>
        <dbReference type="ARBA" id="ARBA00008026"/>
    </source>
</evidence>
<evidence type="ECO:0000259" key="11">
    <source>
        <dbReference type="Pfam" id="PF02769"/>
    </source>
</evidence>
<dbReference type="FunFam" id="3.30.1330.10:FF:000003">
    <property type="entry name" value="Selenide, water dikinase"/>
    <property type="match status" value="1"/>
</dbReference>
<dbReference type="HAMAP" id="MF_00625">
    <property type="entry name" value="SelD"/>
    <property type="match status" value="1"/>
</dbReference>